<feature type="compositionally biased region" description="Basic residues" evidence="1">
    <location>
        <begin position="357"/>
        <end position="368"/>
    </location>
</feature>
<proteinExistence type="predicted"/>
<feature type="compositionally biased region" description="Acidic residues" evidence="1">
    <location>
        <begin position="377"/>
        <end position="390"/>
    </location>
</feature>
<evidence type="ECO:0000313" key="3">
    <source>
        <dbReference type="Proteomes" id="UP001222325"/>
    </source>
</evidence>
<sequence length="710" mass="75936">MSGPALSAHARRHPSKPIQPSRSRPHTKPSAAEKASNELKAALATERRMALDADADAFFEFRTAEIERIAKKHHVKEDDVRKKLCNTTRFKSARAPSLWNAVVHDRSLKAVEAGQCKDLYSLQKQEEDNFDPSMYTEEEKKDLIAQLVAHRSTQTRGARATNRAAAMDGRAVADQVSDALLDLFERTGIRALAIFTRGHPDDAAKPWGCDSGNALNFFEEELDISYVEVIRRYEAFSCRKDKGSKEANDIVTARKEAAALMSKTLRKAVGDKKLQMSYEDYDYKIRALKGYELVGWPEEIVFQRPATMSAKEARTIRNGLCHGAIFWHAMNADDRKELLAKHVGGKTRATRSDKGGAHKMRKKGKGKRPSTPSTDESSSEEEDSDAEEEDTPRVPTTCPTPQTSATLASVAQPSPPPSPAGPRLHLPAAAAAPHLPAVVDHAAAALHHPGASALHLPAAIAPSEADLPLRDIDWENYDYDSLELPDYGAIPNTYGTDLLVGVGRVDYGAGSNAAALVGAPPAFDPAALAFQWSGSSAPLPPVLISGSSFVNTSAGHYTPRADGVESRDSGAHTQPAVTAPGDFFGYNGGHAAPGFDHPVLNTTTSTTSSAVGVAAATAAGTATPVLAGTTNTPAMTKRKATDGGDVGSASKKHKGGDGAENGSAPKKARKVRKDKGAARAKESTNGSPDPEPRQRKVRSDKGKPRKPRAE</sequence>
<organism evidence="2 3">
    <name type="scientific">Mycena belliarum</name>
    <dbReference type="NCBI Taxonomy" id="1033014"/>
    <lineage>
        <taxon>Eukaryota</taxon>
        <taxon>Fungi</taxon>
        <taxon>Dikarya</taxon>
        <taxon>Basidiomycota</taxon>
        <taxon>Agaricomycotina</taxon>
        <taxon>Agaricomycetes</taxon>
        <taxon>Agaricomycetidae</taxon>
        <taxon>Agaricales</taxon>
        <taxon>Marasmiineae</taxon>
        <taxon>Mycenaceae</taxon>
        <taxon>Mycena</taxon>
    </lineage>
</organism>
<keyword evidence="3" id="KW-1185">Reference proteome</keyword>
<dbReference type="Proteomes" id="UP001222325">
    <property type="component" value="Unassembled WGS sequence"/>
</dbReference>
<feature type="region of interest" description="Disordered" evidence="1">
    <location>
        <begin position="559"/>
        <end position="582"/>
    </location>
</feature>
<feature type="compositionally biased region" description="Basic and acidic residues" evidence="1">
    <location>
        <begin position="690"/>
        <end position="710"/>
    </location>
</feature>
<feature type="region of interest" description="Disordered" evidence="1">
    <location>
        <begin position="341"/>
        <end position="425"/>
    </location>
</feature>
<evidence type="ECO:0000256" key="1">
    <source>
        <dbReference type="SAM" id="MobiDB-lite"/>
    </source>
</evidence>
<reference evidence="2" key="1">
    <citation type="submission" date="2023-03" db="EMBL/GenBank/DDBJ databases">
        <title>Massive genome expansion in bonnet fungi (Mycena s.s.) driven by repeated elements and novel gene families across ecological guilds.</title>
        <authorList>
            <consortium name="Lawrence Berkeley National Laboratory"/>
            <person name="Harder C.B."/>
            <person name="Miyauchi S."/>
            <person name="Viragh M."/>
            <person name="Kuo A."/>
            <person name="Thoen E."/>
            <person name="Andreopoulos B."/>
            <person name="Lu D."/>
            <person name="Skrede I."/>
            <person name="Drula E."/>
            <person name="Henrissat B."/>
            <person name="Morin E."/>
            <person name="Kohler A."/>
            <person name="Barry K."/>
            <person name="LaButti K."/>
            <person name="Morin E."/>
            <person name="Salamov A."/>
            <person name="Lipzen A."/>
            <person name="Mereny Z."/>
            <person name="Hegedus B."/>
            <person name="Baldrian P."/>
            <person name="Stursova M."/>
            <person name="Weitz H."/>
            <person name="Taylor A."/>
            <person name="Grigoriev I.V."/>
            <person name="Nagy L.G."/>
            <person name="Martin F."/>
            <person name="Kauserud H."/>
        </authorList>
    </citation>
    <scope>NUCLEOTIDE SEQUENCE</scope>
    <source>
        <strain evidence="2">CBHHK173m</strain>
    </source>
</reference>
<dbReference type="AlphaFoldDB" id="A0AAD6TSB2"/>
<dbReference type="EMBL" id="JARJCN010000103">
    <property type="protein sequence ID" value="KAJ7075135.1"/>
    <property type="molecule type" value="Genomic_DNA"/>
</dbReference>
<feature type="compositionally biased region" description="Polar residues" evidence="1">
    <location>
        <begin position="397"/>
        <end position="406"/>
    </location>
</feature>
<accession>A0AAD6TSB2</accession>
<feature type="region of interest" description="Disordered" evidence="1">
    <location>
        <begin position="1"/>
        <end position="37"/>
    </location>
</feature>
<gene>
    <name evidence="2" type="ORF">B0H15DRAFT_956789</name>
</gene>
<name>A0AAD6TSB2_9AGAR</name>
<evidence type="ECO:0000313" key="2">
    <source>
        <dbReference type="EMBL" id="KAJ7075135.1"/>
    </source>
</evidence>
<protein>
    <submittedName>
        <fullName evidence="2">Uncharacterized protein</fullName>
    </submittedName>
</protein>
<feature type="region of interest" description="Disordered" evidence="1">
    <location>
        <begin position="625"/>
        <end position="710"/>
    </location>
</feature>
<comment type="caution">
    <text evidence="2">The sequence shown here is derived from an EMBL/GenBank/DDBJ whole genome shotgun (WGS) entry which is preliminary data.</text>
</comment>